<protein>
    <submittedName>
        <fullName evidence="1">Uncharacterized protein</fullName>
    </submittedName>
</protein>
<name>A0ACC2FSS0_DALPE</name>
<evidence type="ECO:0000313" key="2">
    <source>
        <dbReference type="Proteomes" id="UP001157502"/>
    </source>
</evidence>
<keyword evidence="2" id="KW-1185">Reference proteome</keyword>
<proteinExistence type="predicted"/>
<gene>
    <name evidence="1" type="ORF">DPEC_G00249060</name>
</gene>
<comment type="caution">
    <text evidence="1">The sequence shown here is derived from an EMBL/GenBank/DDBJ whole genome shotgun (WGS) entry which is preliminary data.</text>
</comment>
<dbReference type="Proteomes" id="UP001157502">
    <property type="component" value="Chromosome 22"/>
</dbReference>
<dbReference type="EMBL" id="CM055749">
    <property type="protein sequence ID" value="KAJ7994417.1"/>
    <property type="molecule type" value="Genomic_DNA"/>
</dbReference>
<reference evidence="1" key="1">
    <citation type="submission" date="2021-05" db="EMBL/GenBank/DDBJ databases">
        <authorList>
            <person name="Pan Q."/>
            <person name="Jouanno E."/>
            <person name="Zahm M."/>
            <person name="Klopp C."/>
            <person name="Cabau C."/>
            <person name="Louis A."/>
            <person name="Berthelot C."/>
            <person name="Parey E."/>
            <person name="Roest Crollius H."/>
            <person name="Montfort J."/>
            <person name="Robinson-Rechavi M."/>
            <person name="Bouchez O."/>
            <person name="Lampietro C."/>
            <person name="Lopez Roques C."/>
            <person name="Donnadieu C."/>
            <person name="Postlethwait J."/>
            <person name="Bobe J."/>
            <person name="Dillon D."/>
            <person name="Chandos A."/>
            <person name="von Hippel F."/>
            <person name="Guiguen Y."/>
        </authorList>
    </citation>
    <scope>NUCLEOTIDE SEQUENCE</scope>
    <source>
        <strain evidence="1">YG-Jan2019</strain>
    </source>
</reference>
<sequence>MSNMARLTAWSPGKQMERASSRGTNRLAVVSPCIMEKPKAVSPCMIGGHRALSPGRPKPRSPDVAGKDGLLLDLQNHSCFKPIRSIPMSDILESKSELTTPPVRIRPPSPAHPVSPREPTFSCSISSDPPTRPIMRHRAHSIPSAQETYRNRQVRFIDALGIHLEDVKVFRMGEEPQIPAHVFSRLLMSSEINSRRSLELSLPYFKPCFPENRSSQPGFEQRLLGQSVSLDQVLCSEMGIVGTVQVLNMAYDKEVMVLYSFTNWRTSAETRACWVTTLHGDQPGADVFRFRLPVPPFILQAGALLEFAVRYRVAGTEYWDNNDGGNYKLSCHSYKLTVPLECEDSMVHFT</sequence>
<accession>A0ACC2FSS0</accession>
<organism evidence="1 2">
    <name type="scientific">Dallia pectoralis</name>
    <name type="common">Alaska blackfish</name>
    <dbReference type="NCBI Taxonomy" id="75939"/>
    <lineage>
        <taxon>Eukaryota</taxon>
        <taxon>Metazoa</taxon>
        <taxon>Chordata</taxon>
        <taxon>Craniata</taxon>
        <taxon>Vertebrata</taxon>
        <taxon>Euteleostomi</taxon>
        <taxon>Actinopterygii</taxon>
        <taxon>Neopterygii</taxon>
        <taxon>Teleostei</taxon>
        <taxon>Protacanthopterygii</taxon>
        <taxon>Esociformes</taxon>
        <taxon>Umbridae</taxon>
        <taxon>Dallia</taxon>
    </lineage>
</organism>
<evidence type="ECO:0000313" key="1">
    <source>
        <dbReference type="EMBL" id="KAJ7994417.1"/>
    </source>
</evidence>